<keyword evidence="5" id="KW-0663">Pyridoxal phosphate</keyword>
<feature type="domain" description="Aminotransferase class I/classII large" evidence="6">
    <location>
        <begin position="32"/>
        <end position="383"/>
    </location>
</feature>
<evidence type="ECO:0000256" key="3">
    <source>
        <dbReference type="ARBA" id="ARBA00022576"/>
    </source>
</evidence>
<accession>A0A3E2NWG7</accession>
<keyword evidence="4 7" id="KW-0808">Transferase</keyword>
<dbReference type="GO" id="GO:0008483">
    <property type="term" value="F:transaminase activity"/>
    <property type="evidence" value="ECO:0007669"/>
    <property type="project" value="UniProtKB-KW"/>
</dbReference>
<evidence type="ECO:0000259" key="6">
    <source>
        <dbReference type="Pfam" id="PF00155"/>
    </source>
</evidence>
<protein>
    <submittedName>
        <fullName evidence="7">Pyridoxal phosphate-dependent aminotransferase</fullName>
    </submittedName>
</protein>
<dbReference type="InterPro" id="IPR015421">
    <property type="entry name" value="PyrdxlP-dep_Trfase_major"/>
</dbReference>
<dbReference type="NCBIfam" id="NF005744">
    <property type="entry name" value="PRK07568.1"/>
    <property type="match status" value="1"/>
</dbReference>
<reference evidence="7 8" key="1">
    <citation type="submission" date="2018-08" db="EMBL/GenBank/DDBJ databases">
        <title>Mucilaginibacter terrae sp. nov., isolated from manganese diggings.</title>
        <authorList>
            <person name="Huang Y."/>
            <person name="Zhou Z."/>
        </authorList>
    </citation>
    <scope>NUCLEOTIDE SEQUENCE [LARGE SCALE GENOMIC DNA]</scope>
    <source>
        <strain evidence="7 8">ZH6</strain>
    </source>
</reference>
<comment type="cofactor">
    <cofactor evidence="1">
        <name>pyridoxal 5'-phosphate</name>
        <dbReference type="ChEBI" id="CHEBI:597326"/>
    </cofactor>
</comment>
<dbReference type="Gene3D" id="3.90.1150.10">
    <property type="entry name" value="Aspartate Aminotransferase, domain 1"/>
    <property type="match status" value="1"/>
</dbReference>
<dbReference type="InterPro" id="IPR015424">
    <property type="entry name" value="PyrdxlP-dep_Trfase"/>
</dbReference>
<dbReference type="Gene3D" id="3.40.640.10">
    <property type="entry name" value="Type I PLP-dependent aspartate aminotransferase-like (Major domain)"/>
    <property type="match status" value="1"/>
</dbReference>
<evidence type="ECO:0000313" key="8">
    <source>
        <dbReference type="Proteomes" id="UP000260823"/>
    </source>
</evidence>
<evidence type="ECO:0000256" key="1">
    <source>
        <dbReference type="ARBA" id="ARBA00001933"/>
    </source>
</evidence>
<evidence type="ECO:0000256" key="4">
    <source>
        <dbReference type="ARBA" id="ARBA00022679"/>
    </source>
</evidence>
<organism evidence="7 8">
    <name type="scientific">Mucilaginibacter terrenus</name>
    <dbReference type="NCBI Taxonomy" id="2482727"/>
    <lineage>
        <taxon>Bacteria</taxon>
        <taxon>Pseudomonadati</taxon>
        <taxon>Bacteroidota</taxon>
        <taxon>Sphingobacteriia</taxon>
        <taxon>Sphingobacteriales</taxon>
        <taxon>Sphingobacteriaceae</taxon>
        <taxon>Mucilaginibacter</taxon>
    </lineage>
</organism>
<dbReference type="EMBL" id="QWDE01000001">
    <property type="protein sequence ID" value="RFZ85355.1"/>
    <property type="molecule type" value="Genomic_DNA"/>
</dbReference>
<keyword evidence="8" id="KW-1185">Reference proteome</keyword>
<dbReference type="Proteomes" id="UP000260823">
    <property type="component" value="Unassembled WGS sequence"/>
</dbReference>
<proteinExistence type="inferred from homology"/>
<dbReference type="CDD" id="cd00609">
    <property type="entry name" value="AAT_like"/>
    <property type="match status" value="1"/>
</dbReference>
<dbReference type="SUPFAM" id="SSF53383">
    <property type="entry name" value="PLP-dependent transferases"/>
    <property type="match status" value="1"/>
</dbReference>
<dbReference type="GO" id="GO:0030170">
    <property type="term" value="F:pyridoxal phosphate binding"/>
    <property type="evidence" value="ECO:0007669"/>
    <property type="project" value="InterPro"/>
</dbReference>
<sequence>MPKISQKGQRMPASPIRKLTPFADKAKLEGKKVYHLNIGQPDIETPEGMLNAIKNIDFKVWAYTASEGTLSYRKKLVEYYNKLGYNITPENIIVTTGGSEAITIAMMSCLDEGDEVIIPEPFYANYNGFANQTDVVVKPILSYIENGFALPPISEFEKLITPKTKAIIICNPNNPTGYLYSKEELEALKELALKYDLYIFSDEAYREFCYDGRTFISPMHLDGIDENVIVMDTVSKRYSACGARLGCLITKNRAVIAAGLKFAQARLSPGMVEQIAGEAAVDTPDEYFNAVNTEYTKRRDTLVSALNKIEGVYCPNPGGAFYVVAKFPIDNADKFCQWMLESFSYENQTVMMAPATGFYSTPGAGTNEVRMAYVLNNDDLNKAMACLAEGLKAYPGRI</sequence>
<comment type="caution">
    <text evidence="7">The sequence shown here is derived from an EMBL/GenBank/DDBJ whole genome shotgun (WGS) entry which is preliminary data.</text>
</comment>
<dbReference type="GO" id="GO:0006520">
    <property type="term" value="P:amino acid metabolic process"/>
    <property type="evidence" value="ECO:0007669"/>
    <property type="project" value="InterPro"/>
</dbReference>
<evidence type="ECO:0000313" key="7">
    <source>
        <dbReference type="EMBL" id="RFZ85355.1"/>
    </source>
</evidence>
<keyword evidence="3 7" id="KW-0032">Aminotransferase</keyword>
<dbReference type="InterPro" id="IPR015422">
    <property type="entry name" value="PyrdxlP-dep_Trfase_small"/>
</dbReference>
<dbReference type="PANTHER" id="PTHR46383">
    <property type="entry name" value="ASPARTATE AMINOTRANSFERASE"/>
    <property type="match status" value="1"/>
</dbReference>
<evidence type="ECO:0000256" key="5">
    <source>
        <dbReference type="ARBA" id="ARBA00022898"/>
    </source>
</evidence>
<dbReference type="InterPro" id="IPR004839">
    <property type="entry name" value="Aminotransferase_I/II_large"/>
</dbReference>
<name>A0A3E2NWG7_9SPHI</name>
<comment type="similarity">
    <text evidence="2">Belongs to the class-I pyridoxal-phosphate-dependent aminotransferase family.</text>
</comment>
<dbReference type="OrthoDB" id="9802328at2"/>
<dbReference type="Pfam" id="PF00155">
    <property type="entry name" value="Aminotran_1_2"/>
    <property type="match status" value="1"/>
</dbReference>
<dbReference type="RefSeq" id="WP_117382255.1">
    <property type="nucleotide sequence ID" value="NZ_QWDE01000001.1"/>
</dbReference>
<gene>
    <name evidence="7" type="ORF">DYU05_07085</name>
</gene>
<dbReference type="AlphaFoldDB" id="A0A3E2NWG7"/>
<dbReference type="InterPro" id="IPR050596">
    <property type="entry name" value="AspAT/PAT-like"/>
</dbReference>
<evidence type="ECO:0000256" key="2">
    <source>
        <dbReference type="ARBA" id="ARBA00007441"/>
    </source>
</evidence>